<evidence type="ECO:0000313" key="1">
    <source>
        <dbReference type="EMBL" id="GAG37958.1"/>
    </source>
</evidence>
<sequence length="112" mass="12732">MSNWSDTYLIAGFNLEITSTAGDATPYLPPHMKDFTASGPADLTINFKHEEEAQADPLKRFFPSKFRLSLHEERLVFVGVDGRVRILGWISSQRDWGEMGLPPLQGPWRIEQ</sequence>
<accession>X0XMW3</accession>
<proteinExistence type="predicted"/>
<reference evidence="1" key="1">
    <citation type="journal article" date="2014" name="Front. Microbiol.">
        <title>High frequency of phylogenetically diverse reductive dehalogenase-homologous genes in deep subseafloor sedimentary metagenomes.</title>
        <authorList>
            <person name="Kawai M."/>
            <person name="Futagami T."/>
            <person name="Toyoda A."/>
            <person name="Takaki Y."/>
            <person name="Nishi S."/>
            <person name="Hori S."/>
            <person name="Arai W."/>
            <person name="Tsubouchi T."/>
            <person name="Morono Y."/>
            <person name="Uchiyama I."/>
            <person name="Ito T."/>
            <person name="Fujiyama A."/>
            <person name="Inagaki F."/>
            <person name="Takami H."/>
        </authorList>
    </citation>
    <scope>NUCLEOTIDE SEQUENCE</scope>
    <source>
        <strain evidence="1">Expedition CK06-06</strain>
    </source>
</reference>
<feature type="non-terminal residue" evidence="1">
    <location>
        <position position="112"/>
    </location>
</feature>
<dbReference type="EMBL" id="BARS01045915">
    <property type="protein sequence ID" value="GAG37958.1"/>
    <property type="molecule type" value="Genomic_DNA"/>
</dbReference>
<organism evidence="1">
    <name type="scientific">marine sediment metagenome</name>
    <dbReference type="NCBI Taxonomy" id="412755"/>
    <lineage>
        <taxon>unclassified sequences</taxon>
        <taxon>metagenomes</taxon>
        <taxon>ecological metagenomes</taxon>
    </lineage>
</organism>
<name>X0XMW3_9ZZZZ</name>
<gene>
    <name evidence="1" type="ORF">S01H1_69184</name>
</gene>
<dbReference type="AlphaFoldDB" id="X0XMW3"/>
<comment type="caution">
    <text evidence="1">The sequence shown here is derived from an EMBL/GenBank/DDBJ whole genome shotgun (WGS) entry which is preliminary data.</text>
</comment>
<protein>
    <submittedName>
        <fullName evidence="1">Uncharacterized protein</fullName>
    </submittedName>
</protein>